<feature type="domain" description="RecX third three-helical" evidence="5">
    <location>
        <begin position="228"/>
        <end position="269"/>
    </location>
</feature>
<evidence type="ECO:0000256" key="3">
    <source>
        <dbReference type="ARBA" id="ARBA00018111"/>
    </source>
</evidence>
<comment type="subcellular location">
    <subcellularLocation>
        <location evidence="1">Cytoplasm</location>
    </subcellularLocation>
</comment>
<reference evidence="6 7" key="1">
    <citation type="submission" date="2014-07" db="EMBL/GenBank/DDBJ databases">
        <title>Unique and conserved regions in Vibrio harveyi and related species in comparison with the shrimp pathogen Vibrio harveyi CAIM 1792.</title>
        <authorList>
            <person name="Espinoza-Valles I."/>
            <person name="Vora G."/>
            <person name="Leekitcharoenphon P."/>
            <person name="Ussery D."/>
            <person name="Hoj L."/>
            <person name="Gomez-Gil B."/>
        </authorList>
    </citation>
    <scope>NUCLEOTIDE SEQUENCE [LARGE SCALE GENOMIC DNA]</scope>
    <source>
        <strain evidence="7">CAIM 1854 / LMG 25443</strain>
    </source>
</reference>
<evidence type="ECO:0000256" key="1">
    <source>
        <dbReference type="ARBA" id="ARBA00004496"/>
    </source>
</evidence>
<proteinExistence type="inferred from homology"/>
<dbReference type="Pfam" id="PF21981">
    <property type="entry name" value="RecX_HTH3"/>
    <property type="match status" value="1"/>
</dbReference>
<gene>
    <name evidence="6" type="ORF">H735_09305</name>
</gene>
<dbReference type="PANTHER" id="PTHR33602:SF1">
    <property type="entry name" value="REGULATORY PROTEIN RECX FAMILY PROTEIN"/>
    <property type="match status" value="1"/>
</dbReference>
<evidence type="ECO:0000256" key="2">
    <source>
        <dbReference type="ARBA" id="ARBA00009695"/>
    </source>
</evidence>
<dbReference type="GO" id="GO:0006282">
    <property type="term" value="P:regulation of DNA repair"/>
    <property type="evidence" value="ECO:0007669"/>
    <property type="project" value="InterPro"/>
</dbReference>
<organism evidence="6 7">
    <name type="scientific">Vibrio owensii CAIM 1854 = LMG 25443</name>
    <dbReference type="NCBI Taxonomy" id="1229493"/>
    <lineage>
        <taxon>Bacteria</taxon>
        <taxon>Pseudomonadati</taxon>
        <taxon>Pseudomonadota</taxon>
        <taxon>Gammaproteobacteria</taxon>
        <taxon>Vibrionales</taxon>
        <taxon>Vibrionaceae</taxon>
        <taxon>Vibrio</taxon>
    </lineage>
</organism>
<comment type="caution">
    <text evidence="6">The sequence shown here is derived from an EMBL/GenBank/DDBJ whole genome shotgun (WGS) entry which is preliminary data.</text>
</comment>
<dbReference type="Proteomes" id="UP000031586">
    <property type="component" value="Unassembled WGS sequence"/>
</dbReference>
<dbReference type="Gene3D" id="1.10.10.10">
    <property type="entry name" value="Winged helix-like DNA-binding domain superfamily/Winged helix DNA-binding domain"/>
    <property type="match status" value="2"/>
</dbReference>
<protein>
    <recommendedName>
        <fullName evidence="3">Regulatory protein RecX</fullName>
    </recommendedName>
</protein>
<evidence type="ECO:0000313" key="6">
    <source>
        <dbReference type="EMBL" id="KIF53127.1"/>
    </source>
</evidence>
<evidence type="ECO:0000256" key="4">
    <source>
        <dbReference type="ARBA" id="ARBA00022490"/>
    </source>
</evidence>
<dbReference type="InterPro" id="IPR053925">
    <property type="entry name" value="RecX_HTH_3rd"/>
</dbReference>
<comment type="similarity">
    <text evidence="2">Belongs to the RecX family.</text>
</comment>
<dbReference type="InterPro" id="IPR036388">
    <property type="entry name" value="WH-like_DNA-bd_sf"/>
</dbReference>
<dbReference type="RefSeq" id="WP_020194303.1">
    <property type="nucleotide sequence ID" value="NZ_BAOH01000005.1"/>
</dbReference>
<evidence type="ECO:0000259" key="5">
    <source>
        <dbReference type="Pfam" id="PF21981"/>
    </source>
</evidence>
<sequence length="276" mass="32286">MHTEDNRSKPKVRQARNYDSVWNSAVWHLSNREMTEAELLVKLHAKTDNEEWIAKALDKLREYGYLKTDAEYARQFASQSFFGEYGTSYIIEKLKKKGIKEPLIIDAINVVIVEQNIDEQEILNARVNSYYQQFTISREKLTRHLQKRGFTYEQVKNAIVQHPESHQLKSEIELKGEKANPEREVINYARRGKGLSVIKLELRKRKVDTSNLDSIVKRLISSGELDFYNSCLQQLKKKYDRIDNSKDRSNAYGMLMRKGFSSDEIKYALEAINEPE</sequence>
<name>A0A0C1W9W9_9VIBR</name>
<dbReference type="PANTHER" id="PTHR33602">
    <property type="entry name" value="REGULATORY PROTEIN RECX FAMILY PROTEIN"/>
    <property type="match status" value="1"/>
</dbReference>
<dbReference type="PATRIC" id="fig|1229493.5.peg.945"/>
<evidence type="ECO:0000313" key="7">
    <source>
        <dbReference type="Proteomes" id="UP000031586"/>
    </source>
</evidence>
<dbReference type="GO" id="GO:0005737">
    <property type="term" value="C:cytoplasm"/>
    <property type="evidence" value="ECO:0007669"/>
    <property type="project" value="UniProtKB-SubCell"/>
</dbReference>
<dbReference type="AlphaFoldDB" id="A0A0C1W9W9"/>
<keyword evidence="4" id="KW-0963">Cytoplasm</keyword>
<dbReference type="InterPro" id="IPR003783">
    <property type="entry name" value="Regulatory_RecX"/>
</dbReference>
<dbReference type="EMBL" id="JPRD01000015">
    <property type="protein sequence ID" value="KIF53127.1"/>
    <property type="molecule type" value="Genomic_DNA"/>
</dbReference>
<accession>A0A0C1W9W9</accession>